<proteinExistence type="predicted"/>
<dbReference type="AlphaFoldDB" id="A0A3M7QDV7"/>
<dbReference type="Proteomes" id="UP000276133">
    <property type="component" value="Unassembled WGS sequence"/>
</dbReference>
<keyword evidence="2" id="KW-1185">Reference proteome</keyword>
<evidence type="ECO:0000313" key="2">
    <source>
        <dbReference type="Proteomes" id="UP000276133"/>
    </source>
</evidence>
<dbReference type="EMBL" id="REGN01006540">
    <property type="protein sequence ID" value="RNA09115.1"/>
    <property type="molecule type" value="Genomic_DNA"/>
</dbReference>
<name>A0A3M7QDV7_BRAPC</name>
<protein>
    <submittedName>
        <fullName evidence="1">Uncharacterized protein</fullName>
    </submittedName>
</protein>
<organism evidence="1 2">
    <name type="scientific">Brachionus plicatilis</name>
    <name type="common">Marine rotifer</name>
    <name type="synonym">Brachionus muelleri</name>
    <dbReference type="NCBI Taxonomy" id="10195"/>
    <lineage>
        <taxon>Eukaryota</taxon>
        <taxon>Metazoa</taxon>
        <taxon>Spiralia</taxon>
        <taxon>Gnathifera</taxon>
        <taxon>Rotifera</taxon>
        <taxon>Eurotatoria</taxon>
        <taxon>Monogononta</taxon>
        <taxon>Pseudotrocha</taxon>
        <taxon>Ploima</taxon>
        <taxon>Brachionidae</taxon>
        <taxon>Brachionus</taxon>
    </lineage>
</organism>
<gene>
    <name evidence="1" type="ORF">BpHYR1_010355</name>
</gene>
<sequence length="113" mass="13047">MTTEKVSIESELKEILESYSHLFDDSGNQYQPDNAFYSLKQEDFLIKDKTSVSHEIKEVGNANSEQIVTTGEDDAAELYQNLSENYQSNDTFIEELKDCIQKINEKKRFPVLD</sequence>
<accession>A0A3M7QDV7</accession>
<reference evidence="1 2" key="1">
    <citation type="journal article" date="2018" name="Sci. Rep.">
        <title>Genomic signatures of local adaptation to the degree of environmental predictability in rotifers.</title>
        <authorList>
            <person name="Franch-Gras L."/>
            <person name="Hahn C."/>
            <person name="Garcia-Roger E.M."/>
            <person name="Carmona M.J."/>
            <person name="Serra M."/>
            <person name="Gomez A."/>
        </authorList>
    </citation>
    <scope>NUCLEOTIDE SEQUENCE [LARGE SCALE GENOMIC DNA]</scope>
    <source>
        <strain evidence="1">HYR1</strain>
    </source>
</reference>
<evidence type="ECO:0000313" key="1">
    <source>
        <dbReference type="EMBL" id="RNA09115.1"/>
    </source>
</evidence>
<comment type="caution">
    <text evidence="1">The sequence shown here is derived from an EMBL/GenBank/DDBJ whole genome shotgun (WGS) entry which is preliminary data.</text>
</comment>